<evidence type="ECO:0000313" key="2">
    <source>
        <dbReference type="Proteomes" id="UP001160148"/>
    </source>
</evidence>
<keyword evidence="2" id="KW-1185">Reference proteome</keyword>
<accession>A0AAV0X6J4</accession>
<evidence type="ECO:0000313" key="1">
    <source>
        <dbReference type="EMBL" id="CAI6363414.1"/>
    </source>
</evidence>
<dbReference type="AlphaFoldDB" id="A0AAV0X6J4"/>
<comment type="caution">
    <text evidence="1">The sequence shown here is derived from an EMBL/GenBank/DDBJ whole genome shotgun (WGS) entry which is preliminary data.</text>
</comment>
<organism evidence="1 2">
    <name type="scientific">Macrosiphum euphorbiae</name>
    <name type="common">potato aphid</name>
    <dbReference type="NCBI Taxonomy" id="13131"/>
    <lineage>
        <taxon>Eukaryota</taxon>
        <taxon>Metazoa</taxon>
        <taxon>Ecdysozoa</taxon>
        <taxon>Arthropoda</taxon>
        <taxon>Hexapoda</taxon>
        <taxon>Insecta</taxon>
        <taxon>Pterygota</taxon>
        <taxon>Neoptera</taxon>
        <taxon>Paraneoptera</taxon>
        <taxon>Hemiptera</taxon>
        <taxon>Sternorrhyncha</taxon>
        <taxon>Aphidomorpha</taxon>
        <taxon>Aphidoidea</taxon>
        <taxon>Aphididae</taxon>
        <taxon>Macrosiphini</taxon>
        <taxon>Macrosiphum</taxon>
    </lineage>
</organism>
<gene>
    <name evidence="1" type="ORF">MEUPH1_LOCUS18366</name>
</gene>
<dbReference type="EMBL" id="CARXXK010000003">
    <property type="protein sequence ID" value="CAI6363414.1"/>
    <property type="molecule type" value="Genomic_DNA"/>
</dbReference>
<proteinExistence type="predicted"/>
<reference evidence="1 2" key="1">
    <citation type="submission" date="2023-01" db="EMBL/GenBank/DDBJ databases">
        <authorList>
            <person name="Whitehead M."/>
        </authorList>
    </citation>
    <scope>NUCLEOTIDE SEQUENCE [LARGE SCALE GENOMIC DNA]</scope>
</reference>
<protein>
    <submittedName>
        <fullName evidence="1">Uncharacterized protein</fullName>
    </submittedName>
</protein>
<dbReference type="Proteomes" id="UP001160148">
    <property type="component" value="Unassembled WGS sequence"/>
</dbReference>
<sequence>MRIVYGKHFKYVATRMAEYEVLEKYIINIHSYVYTSCTPVIAYAITESEAKLLNDINKEHYGNGKEFHLLAGKDYIVGLEDLHNFYLIDLCYKKLERNNNSGFEDICFFIRIDSNAHSCVPYYTQNGQKYLALFYFEGDTENLMQRAVQLENWDLAYLKFCWKIQGVKDKFLLLTPAQWSASMISKICIHHKHSLRIFGQLKWLNHISQLIGSLSRPRHQVPGSN</sequence>
<name>A0AAV0X6J4_9HEMI</name>